<feature type="chain" id="PRO_5046926143" evidence="1">
    <location>
        <begin position="28"/>
        <end position="47"/>
    </location>
</feature>
<reference evidence="2 3" key="1">
    <citation type="submission" date="2014-01" db="EMBL/GenBank/DDBJ databases">
        <authorList>
            <person name="Dobos K."/>
            <person name="Lenaerts A."/>
            <person name="Ordway D."/>
            <person name="DeGroote M.A."/>
            <person name="Parker T."/>
            <person name="Sizemore C."/>
            <person name="Tallon L.J."/>
            <person name="Sadzewicz L.K."/>
            <person name="Sengamalay N."/>
            <person name="Fraser C.M."/>
            <person name="Hine E."/>
            <person name="Shefchek K.A."/>
            <person name="Das S.P."/>
            <person name="Tettelin H."/>
        </authorList>
    </citation>
    <scope>NUCLEOTIDE SEQUENCE [LARGE SCALE GENOMIC DNA]</scope>
    <source>
        <strain evidence="2 3">Harvey</strain>
    </source>
</reference>
<evidence type="ECO:0000313" key="3">
    <source>
        <dbReference type="Proteomes" id="UP000020681"/>
    </source>
</evidence>
<keyword evidence="1" id="KW-0732">Signal</keyword>
<accession>A0ABP3A871</accession>
<sequence>MLRFLRPARLLLSAAGAAARVVSVAVAAAPVVARGPSSPRGCGPNTA</sequence>
<dbReference type="EMBL" id="JAOL01000189">
    <property type="protein sequence ID" value="EUA85736.1"/>
    <property type="molecule type" value="Genomic_DNA"/>
</dbReference>
<feature type="signal peptide" evidence="1">
    <location>
        <begin position="1"/>
        <end position="27"/>
    </location>
</feature>
<name>A0ABP3A871_MYCUL</name>
<proteinExistence type="predicted"/>
<dbReference type="Proteomes" id="UP000020681">
    <property type="component" value="Unassembled WGS sequence"/>
</dbReference>
<gene>
    <name evidence="2" type="ORF">I551_7907</name>
</gene>
<organism evidence="2 3">
    <name type="scientific">Mycobacterium ulcerans str. Harvey</name>
    <dbReference type="NCBI Taxonomy" id="1299332"/>
    <lineage>
        <taxon>Bacteria</taxon>
        <taxon>Bacillati</taxon>
        <taxon>Actinomycetota</taxon>
        <taxon>Actinomycetes</taxon>
        <taxon>Mycobacteriales</taxon>
        <taxon>Mycobacteriaceae</taxon>
        <taxon>Mycobacterium</taxon>
        <taxon>Mycobacterium ulcerans group</taxon>
    </lineage>
</organism>
<keyword evidence="3" id="KW-1185">Reference proteome</keyword>
<comment type="caution">
    <text evidence="2">The sequence shown here is derived from an EMBL/GenBank/DDBJ whole genome shotgun (WGS) entry which is preliminary data.</text>
</comment>
<protein>
    <submittedName>
        <fullName evidence="2">Uncharacterized protein</fullName>
    </submittedName>
</protein>
<evidence type="ECO:0000256" key="1">
    <source>
        <dbReference type="SAM" id="SignalP"/>
    </source>
</evidence>
<evidence type="ECO:0000313" key="2">
    <source>
        <dbReference type="EMBL" id="EUA85736.1"/>
    </source>
</evidence>